<dbReference type="HOGENOM" id="CLU_3254172_0_0_11"/>
<proteinExistence type="predicted"/>
<evidence type="ECO:0000256" key="1">
    <source>
        <dbReference type="SAM" id="MobiDB-lite"/>
    </source>
</evidence>
<organism evidence="2 3">
    <name type="scientific">Mobiluncus curtisii (strain ATCC 43063 / DSM 2711 / V125)</name>
    <name type="common">Falcivibrio vaginalis</name>
    <dbReference type="NCBI Taxonomy" id="548479"/>
    <lineage>
        <taxon>Bacteria</taxon>
        <taxon>Bacillati</taxon>
        <taxon>Actinomycetota</taxon>
        <taxon>Actinomycetes</taxon>
        <taxon>Actinomycetales</taxon>
        <taxon>Actinomycetaceae</taxon>
        <taxon>Mobiluncus</taxon>
    </lineage>
</organism>
<dbReference type="Proteomes" id="UP000006742">
    <property type="component" value="Chromosome"/>
</dbReference>
<feature type="compositionally biased region" description="Polar residues" evidence="1">
    <location>
        <begin position="1"/>
        <end position="16"/>
    </location>
</feature>
<accession>D6ZG13</accession>
<sequence length="42" mass="4569">MTTGDNGNAKQTQTSLLCAGLSRTNPRKVLPDSRQKGRQELP</sequence>
<dbReference type="KEGG" id="mcu:HMPREF0573_11252"/>
<keyword evidence="3" id="KW-1185">Reference proteome</keyword>
<dbReference type="STRING" id="548479.HMPREF0573_11252"/>
<protein>
    <submittedName>
        <fullName evidence="2">Uncharacterized protein</fullName>
    </submittedName>
</protein>
<reference evidence="3" key="1">
    <citation type="submission" date="2010-03" db="EMBL/GenBank/DDBJ databases">
        <title>Complete sequence of Mobiluncus curtisii ATCC 43063.</title>
        <authorList>
            <person name="Muzny D."/>
            <person name="Qin X."/>
            <person name="Deng J."/>
            <person name="Jiang H."/>
            <person name="Liu Y."/>
            <person name="Qu J."/>
            <person name="Song X.-Z."/>
            <person name="Zhang L."/>
            <person name="Thornton R."/>
            <person name="Coyle M."/>
            <person name="Francisco L."/>
            <person name="Jackson L."/>
            <person name="Javaid M."/>
            <person name="Korchina V."/>
            <person name="Kovar C."/>
            <person name="Mata R."/>
            <person name="Mathew T."/>
            <person name="Ngo R."/>
            <person name="Nguyen L."/>
            <person name="Nguyen N."/>
            <person name="Okwuonu G."/>
            <person name="Ongeri F."/>
            <person name="Pham C."/>
            <person name="Simmons D."/>
            <person name="Wilczek-Boney K."/>
            <person name="Hale W."/>
            <person name="Jakkamsetti A."/>
            <person name="Pham P."/>
            <person name="Ruth R."/>
            <person name="San Lucas F."/>
            <person name="Warren J."/>
            <person name="Zhang J."/>
            <person name="Zhao Z."/>
            <person name="Zhou C."/>
            <person name="Zhu D."/>
            <person name="Lee S."/>
            <person name="Bess C."/>
            <person name="Blankenburg K."/>
            <person name="Forbes L."/>
            <person name="Fu Q."/>
            <person name="Gubbala S."/>
            <person name="Hirani K."/>
            <person name="Jayaseelan J.C."/>
            <person name="Lara F."/>
            <person name="Munidasa M."/>
            <person name="Palculict T."/>
            <person name="Patil S."/>
            <person name="Pu L.-L."/>
            <person name="Saada N."/>
            <person name="Tang L."/>
            <person name="Weissenberger G."/>
            <person name="Zhu Y."/>
            <person name="Hemphill L."/>
            <person name="Shang Y."/>
            <person name="Youmans B."/>
            <person name="Ayvaz T."/>
            <person name="Ross M."/>
            <person name="Santibanez J."/>
            <person name="Aqrawi P."/>
            <person name="Gross S."/>
            <person name="Joshi V."/>
            <person name="Fowler G."/>
            <person name="Nazareth L."/>
            <person name="Reid J."/>
            <person name="Worley K."/>
            <person name="Petrosino J."/>
            <person name="Highlander S."/>
            <person name="Gibbs R."/>
            <person name="Gibbs R."/>
        </authorList>
    </citation>
    <scope>NUCLEOTIDE SEQUENCE [LARGE SCALE GENOMIC DNA]</scope>
    <source>
        <strain evidence="3">ATCC 43063 / DSM 2711 / V125</strain>
    </source>
</reference>
<dbReference type="AlphaFoldDB" id="D6ZG13"/>
<feature type="compositionally biased region" description="Basic and acidic residues" evidence="1">
    <location>
        <begin position="29"/>
        <end position="42"/>
    </location>
</feature>
<gene>
    <name evidence="2" type="ordered locus">HMPREF0573_11252</name>
</gene>
<evidence type="ECO:0000313" key="2">
    <source>
        <dbReference type="EMBL" id="ADI67571.1"/>
    </source>
</evidence>
<name>D6ZG13_MOBCV</name>
<feature type="region of interest" description="Disordered" evidence="1">
    <location>
        <begin position="1"/>
        <end position="42"/>
    </location>
</feature>
<evidence type="ECO:0000313" key="3">
    <source>
        <dbReference type="Proteomes" id="UP000006742"/>
    </source>
</evidence>
<dbReference type="EMBL" id="CP001992">
    <property type="protein sequence ID" value="ADI67571.1"/>
    <property type="molecule type" value="Genomic_DNA"/>
</dbReference>